<keyword evidence="2" id="KW-0378">Hydrolase</keyword>
<keyword evidence="1" id="KW-0472">Membrane</keyword>
<reference evidence="3" key="1">
    <citation type="submission" date="2018-06" db="EMBL/GenBank/DDBJ databases">
        <authorList>
            <consortium name="Pathogen Informatics"/>
        </authorList>
    </citation>
    <scope>NUCLEOTIDE SEQUENCE [LARGE SCALE GENOMIC DNA]</scope>
    <source>
        <strain evidence="3">NCTC10115</strain>
    </source>
</reference>
<accession>A0A3B0PEP2</accession>
<name>A0A3B0PEP2_MYCGL</name>
<dbReference type="GO" id="GO:0016787">
    <property type="term" value="F:hydrolase activity"/>
    <property type="evidence" value="ECO:0007669"/>
    <property type="project" value="UniProtKB-KW"/>
</dbReference>
<dbReference type="Proteomes" id="UP000260136">
    <property type="component" value="Chromosome"/>
</dbReference>
<evidence type="ECO:0000256" key="1">
    <source>
        <dbReference type="SAM" id="Phobius"/>
    </source>
</evidence>
<feature type="transmembrane region" description="Helical" evidence="1">
    <location>
        <begin position="35"/>
        <end position="55"/>
    </location>
</feature>
<evidence type="ECO:0000313" key="3">
    <source>
        <dbReference type="Proteomes" id="UP000260136"/>
    </source>
</evidence>
<keyword evidence="1" id="KW-0812">Transmembrane</keyword>
<evidence type="ECO:0000313" key="2">
    <source>
        <dbReference type="EMBL" id="SYV94350.1"/>
    </source>
</evidence>
<protein>
    <submittedName>
        <fullName evidence="2">HAD superfamily hydrolase Cof domain-containing protein</fullName>
    </submittedName>
</protein>
<dbReference type="EMBL" id="LS991952">
    <property type="protein sequence ID" value="SYV94350.1"/>
    <property type="molecule type" value="Genomic_DNA"/>
</dbReference>
<gene>
    <name evidence="2" type="ORF">NCTC10115_00670</name>
</gene>
<organism evidence="2 3">
    <name type="scientific">Mycoplasmoides gallisepticum</name>
    <name type="common">Mycoplasma gallisepticum</name>
    <dbReference type="NCBI Taxonomy" id="2096"/>
    <lineage>
        <taxon>Bacteria</taxon>
        <taxon>Bacillati</taxon>
        <taxon>Mycoplasmatota</taxon>
        <taxon>Mycoplasmoidales</taxon>
        <taxon>Mycoplasmoidaceae</taxon>
        <taxon>Mycoplasmoides</taxon>
    </lineage>
</organism>
<keyword evidence="1" id="KW-1133">Transmembrane helix</keyword>
<proteinExistence type="predicted"/>
<sequence length="61" mass="7376">MYFRTYLRKTKSSKKSNYTKLASLPKNGKTYFTSIFYILKCSNLTLFGSSFFIYLRYTKEW</sequence>
<feature type="non-terminal residue" evidence="2">
    <location>
        <position position="61"/>
    </location>
</feature>
<dbReference type="AlphaFoldDB" id="A0A3B0PEP2"/>